<dbReference type="KEGG" id="fmu:J7337_013191"/>
<accession>A0A9P8IGS8</accession>
<comment type="caution">
    <text evidence="1">The sequence shown here is derived from an EMBL/GenBank/DDBJ whole genome shotgun (WGS) entry which is preliminary data.</text>
</comment>
<organism evidence="1 2">
    <name type="scientific">Fusarium musae</name>
    <dbReference type="NCBI Taxonomy" id="1042133"/>
    <lineage>
        <taxon>Eukaryota</taxon>
        <taxon>Fungi</taxon>
        <taxon>Dikarya</taxon>
        <taxon>Ascomycota</taxon>
        <taxon>Pezizomycotina</taxon>
        <taxon>Sordariomycetes</taxon>
        <taxon>Hypocreomycetidae</taxon>
        <taxon>Hypocreales</taxon>
        <taxon>Nectriaceae</taxon>
        <taxon>Fusarium</taxon>
    </lineage>
</organism>
<evidence type="ECO:0000313" key="2">
    <source>
        <dbReference type="Proteomes" id="UP000827133"/>
    </source>
</evidence>
<dbReference type="Proteomes" id="UP000827133">
    <property type="component" value="Unassembled WGS sequence"/>
</dbReference>
<protein>
    <submittedName>
        <fullName evidence="1">Uncharacterized protein</fullName>
    </submittedName>
</protein>
<dbReference type="AlphaFoldDB" id="A0A9P8IGS8"/>
<proteinExistence type="predicted"/>
<dbReference type="EMBL" id="JAHBCI010000011">
    <property type="protein sequence ID" value="KAG9494962.1"/>
    <property type="molecule type" value="Genomic_DNA"/>
</dbReference>
<gene>
    <name evidence="1" type="ORF">J7337_013191</name>
</gene>
<reference evidence="1" key="1">
    <citation type="journal article" date="2021" name="Mol. Plant Microbe Interact.">
        <title>Telomere to telomere genome assembly of Fusarium musae F31, causal agent of crown rot disease of banana.</title>
        <authorList>
            <person name="Degradi L."/>
            <person name="Tava V."/>
            <person name="Kunova A."/>
            <person name="Cortesi P."/>
            <person name="Saracchi M."/>
            <person name="Pasquali M."/>
        </authorList>
    </citation>
    <scope>NUCLEOTIDE SEQUENCE</scope>
    <source>
        <strain evidence="1">F31</strain>
    </source>
</reference>
<dbReference type="RefSeq" id="XP_044673962.1">
    <property type="nucleotide sequence ID" value="XM_044830687.1"/>
</dbReference>
<sequence>MATMITQNYSSASQVLDLVLSKPPWRIKAVHRIQCQDTSLVLREWTAMRITETIADWVALLGETTFPSAVTSSDPCIIAAFRAVDKIILGKEATYLLRRLAYVQLRRVFTTLEAILRSERKRNQVNCHPRRGGKSIAIDIYMMSQVDGRNSSVSRNQILERRRVSSAWEYLAGPSPLLTLMYSEAADPIVYVNMLLEDLLLTIE</sequence>
<evidence type="ECO:0000313" key="1">
    <source>
        <dbReference type="EMBL" id="KAG9494962.1"/>
    </source>
</evidence>
<keyword evidence="2" id="KW-1185">Reference proteome</keyword>
<dbReference type="GeneID" id="68321047"/>
<name>A0A9P8IGS8_9HYPO</name>